<evidence type="ECO:0000313" key="4">
    <source>
        <dbReference type="Proteomes" id="UP000027265"/>
    </source>
</evidence>
<dbReference type="GO" id="GO:0097255">
    <property type="term" value="C:R2TP complex"/>
    <property type="evidence" value="ECO:0007669"/>
    <property type="project" value="TreeGrafter"/>
</dbReference>
<evidence type="ECO:0000259" key="2">
    <source>
        <dbReference type="Pfam" id="PF08190"/>
    </source>
</evidence>
<dbReference type="GO" id="GO:0006364">
    <property type="term" value="P:rRNA processing"/>
    <property type="evidence" value="ECO:0007669"/>
    <property type="project" value="TreeGrafter"/>
</dbReference>
<dbReference type="HOGENOM" id="CLU_050239_0_0_1"/>
<sequence>MRDSSYETPTGDMFVPAIVSAPRPEKDKAGNPCLVFDCVFNSSLKSSSLKDPEFKAFLTELALQRVEAQAAVPLSRNIGTPNIRSKGPIPPRTVSIPSILYPPNHPIRSDSTPVENTTPTTGKKLIQEIQTPLPPPNAPLQSAEISSSPSTEEIPTWFWTQDDQDIRITVHVPKLTRSHISSATIDIESNRLIFCVPSLYVLDINTAATSEPPSQDTTSSKQIAGLKIQRPFAVDTARAEFRVAEGLLVVFV</sequence>
<evidence type="ECO:0000313" key="3">
    <source>
        <dbReference type="EMBL" id="KDQ54478.1"/>
    </source>
</evidence>
<evidence type="ECO:0000256" key="1">
    <source>
        <dbReference type="ARBA" id="ARBA00008511"/>
    </source>
</evidence>
<reference evidence="4" key="1">
    <citation type="journal article" date="2014" name="Proc. Natl. Acad. Sci. U.S.A.">
        <title>Extensive sampling of basidiomycete genomes demonstrates inadequacy of the white-rot/brown-rot paradigm for wood decay fungi.</title>
        <authorList>
            <person name="Riley R."/>
            <person name="Salamov A.A."/>
            <person name="Brown D.W."/>
            <person name="Nagy L.G."/>
            <person name="Floudas D."/>
            <person name="Held B.W."/>
            <person name="Levasseur A."/>
            <person name="Lombard V."/>
            <person name="Morin E."/>
            <person name="Otillar R."/>
            <person name="Lindquist E.A."/>
            <person name="Sun H."/>
            <person name="LaButti K.M."/>
            <person name="Schmutz J."/>
            <person name="Jabbour D."/>
            <person name="Luo H."/>
            <person name="Baker S.E."/>
            <person name="Pisabarro A.G."/>
            <person name="Walton J.D."/>
            <person name="Blanchette R.A."/>
            <person name="Henrissat B."/>
            <person name="Martin F."/>
            <person name="Cullen D."/>
            <person name="Hibbett D.S."/>
            <person name="Grigoriev I.V."/>
        </authorList>
    </citation>
    <scope>NUCLEOTIDE SEQUENCE [LARGE SCALE GENOMIC DNA]</scope>
    <source>
        <strain evidence="4">MUCL 33604</strain>
    </source>
</reference>
<keyword evidence="4" id="KW-1185">Reference proteome</keyword>
<dbReference type="EMBL" id="KL197728">
    <property type="protein sequence ID" value="KDQ54478.1"/>
    <property type="molecule type" value="Genomic_DNA"/>
</dbReference>
<name>A0A067PHW2_9AGAM</name>
<dbReference type="AlphaFoldDB" id="A0A067PHW2"/>
<dbReference type="Pfam" id="PF08190">
    <property type="entry name" value="PIH1"/>
    <property type="match status" value="1"/>
</dbReference>
<dbReference type="InterPro" id="IPR012981">
    <property type="entry name" value="PIH1_N"/>
</dbReference>
<dbReference type="STRING" id="933084.A0A067PHW2"/>
<dbReference type="PANTHER" id="PTHR22997">
    <property type="entry name" value="PIH1 DOMAIN-CONTAINING PROTEIN 1"/>
    <property type="match status" value="1"/>
</dbReference>
<dbReference type="GO" id="GO:0000492">
    <property type="term" value="P:box C/D snoRNP assembly"/>
    <property type="evidence" value="ECO:0007669"/>
    <property type="project" value="TreeGrafter"/>
</dbReference>
<dbReference type="OrthoDB" id="5135119at2759"/>
<organism evidence="3 4">
    <name type="scientific">Jaapia argillacea MUCL 33604</name>
    <dbReference type="NCBI Taxonomy" id="933084"/>
    <lineage>
        <taxon>Eukaryota</taxon>
        <taxon>Fungi</taxon>
        <taxon>Dikarya</taxon>
        <taxon>Basidiomycota</taxon>
        <taxon>Agaricomycotina</taxon>
        <taxon>Agaricomycetes</taxon>
        <taxon>Agaricomycetidae</taxon>
        <taxon>Jaapiales</taxon>
        <taxon>Jaapiaceae</taxon>
        <taxon>Jaapia</taxon>
    </lineage>
</organism>
<proteinExistence type="inferred from homology"/>
<dbReference type="GO" id="GO:0005737">
    <property type="term" value="C:cytoplasm"/>
    <property type="evidence" value="ECO:0007669"/>
    <property type="project" value="TreeGrafter"/>
</dbReference>
<dbReference type="PANTHER" id="PTHR22997:SF0">
    <property type="entry name" value="PIH1 DOMAIN-CONTAINING PROTEIN 1"/>
    <property type="match status" value="1"/>
</dbReference>
<dbReference type="InterPro" id="IPR050734">
    <property type="entry name" value="PIH1/Kintoun_subfamily"/>
</dbReference>
<gene>
    <name evidence="3" type="ORF">JAAARDRAFT_160480</name>
</gene>
<protein>
    <recommendedName>
        <fullName evidence="2">PIH1 N-terminal domain-containing protein</fullName>
    </recommendedName>
</protein>
<comment type="similarity">
    <text evidence="1">Belongs to the PIH1 family.</text>
</comment>
<accession>A0A067PHW2</accession>
<dbReference type="GO" id="GO:1990904">
    <property type="term" value="C:ribonucleoprotein complex"/>
    <property type="evidence" value="ECO:0007669"/>
    <property type="project" value="TreeGrafter"/>
</dbReference>
<feature type="domain" description="PIH1 N-terminal" evidence="2">
    <location>
        <begin position="14"/>
        <end position="92"/>
    </location>
</feature>
<dbReference type="InParanoid" id="A0A067PHW2"/>
<dbReference type="Proteomes" id="UP000027265">
    <property type="component" value="Unassembled WGS sequence"/>
</dbReference>